<gene>
    <name evidence="2" type="ORF">LJ739_02555</name>
</gene>
<comment type="caution">
    <text evidence="2">The sequence shown here is derived from an EMBL/GenBank/DDBJ whole genome shotgun (WGS) entry which is preliminary data.</text>
</comment>
<name>A0ABS8G3V6_9ALTE</name>
<dbReference type="CDD" id="cd02440">
    <property type="entry name" value="AdoMet_MTases"/>
    <property type="match status" value="1"/>
</dbReference>
<dbReference type="InterPro" id="IPR029063">
    <property type="entry name" value="SAM-dependent_MTases_sf"/>
</dbReference>
<protein>
    <submittedName>
        <fullName evidence="2">Class I SAM-dependent methyltransferase</fullName>
    </submittedName>
</protein>
<dbReference type="EMBL" id="JAJEWP010000001">
    <property type="protein sequence ID" value="MCC2615123.1"/>
    <property type="molecule type" value="Genomic_DNA"/>
</dbReference>
<accession>A0ABS8G3V6</accession>
<evidence type="ECO:0000313" key="3">
    <source>
        <dbReference type="Proteomes" id="UP001520878"/>
    </source>
</evidence>
<dbReference type="RefSeq" id="WP_229157034.1">
    <property type="nucleotide sequence ID" value="NZ_JAJEWP010000001.1"/>
</dbReference>
<sequence>MDTKHQYWEQSYQRNENCILFPKEECVKFLSRFVRAKAPDGSFVEKLASHPLKGLDFGCGMGRQTQLLHEFGIEGVGVDISTVAIDKARQLYADIADAFVAIEPGGSLPFSDQTFDIAMAESVLDSMSFELARHALQELSRVVKSRLFISVISHRCNHDGDYQAVDEVVTTLHEQGTIQSYYDDARIQALIAGTGFSVEWHNLHMEYINSPEVTVGRHYLVLNKSGA</sequence>
<organism evidence="2 3">
    <name type="scientific">Fluctibacter halophilus</name>
    <dbReference type="NCBI Taxonomy" id="226011"/>
    <lineage>
        <taxon>Bacteria</taxon>
        <taxon>Pseudomonadati</taxon>
        <taxon>Pseudomonadota</taxon>
        <taxon>Gammaproteobacteria</taxon>
        <taxon>Alteromonadales</taxon>
        <taxon>Alteromonadaceae</taxon>
        <taxon>Fluctibacter</taxon>
    </lineage>
</organism>
<keyword evidence="3" id="KW-1185">Reference proteome</keyword>
<feature type="domain" description="Methyltransferase type 11" evidence="1">
    <location>
        <begin position="55"/>
        <end position="145"/>
    </location>
</feature>
<dbReference type="GO" id="GO:0032259">
    <property type="term" value="P:methylation"/>
    <property type="evidence" value="ECO:0007669"/>
    <property type="project" value="UniProtKB-KW"/>
</dbReference>
<dbReference type="SUPFAM" id="SSF53335">
    <property type="entry name" value="S-adenosyl-L-methionine-dependent methyltransferases"/>
    <property type="match status" value="1"/>
</dbReference>
<dbReference type="GO" id="GO:0008168">
    <property type="term" value="F:methyltransferase activity"/>
    <property type="evidence" value="ECO:0007669"/>
    <property type="project" value="UniProtKB-KW"/>
</dbReference>
<dbReference type="InterPro" id="IPR013216">
    <property type="entry name" value="Methyltransf_11"/>
</dbReference>
<dbReference type="Pfam" id="PF08241">
    <property type="entry name" value="Methyltransf_11"/>
    <property type="match status" value="1"/>
</dbReference>
<dbReference type="Proteomes" id="UP001520878">
    <property type="component" value="Unassembled WGS sequence"/>
</dbReference>
<proteinExistence type="predicted"/>
<dbReference type="Gene3D" id="3.40.50.150">
    <property type="entry name" value="Vaccinia Virus protein VP39"/>
    <property type="match status" value="1"/>
</dbReference>
<evidence type="ECO:0000259" key="1">
    <source>
        <dbReference type="Pfam" id="PF08241"/>
    </source>
</evidence>
<keyword evidence="2" id="KW-0489">Methyltransferase</keyword>
<evidence type="ECO:0000313" key="2">
    <source>
        <dbReference type="EMBL" id="MCC2615123.1"/>
    </source>
</evidence>
<reference evidence="2 3" key="1">
    <citation type="submission" date="2021-10" db="EMBL/GenBank/DDBJ databases">
        <title>Draft genome of Aestuariibacter halophilus JC2043.</title>
        <authorList>
            <person name="Emsley S.A."/>
            <person name="Pfannmuller K.M."/>
            <person name="Ushijima B."/>
            <person name="Saw J.H."/>
            <person name="Videau P."/>
        </authorList>
    </citation>
    <scope>NUCLEOTIDE SEQUENCE [LARGE SCALE GENOMIC DNA]</scope>
    <source>
        <strain evidence="2 3">JC2043</strain>
    </source>
</reference>
<keyword evidence="2" id="KW-0808">Transferase</keyword>